<accession>A0A7C8MJR7</accession>
<keyword evidence="2" id="KW-1185">Reference proteome</keyword>
<reference evidence="1 2" key="1">
    <citation type="submission" date="2019-12" db="EMBL/GenBank/DDBJ databases">
        <title>Draft genome sequence of the ascomycete Xylaria multiplex DSM 110363.</title>
        <authorList>
            <person name="Buettner E."/>
            <person name="Kellner H."/>
        </authorList>
    </citation>
    <scope>NUCLEOTIDE SEQUENCE [LARGE SCALE GENOMIC DNA]</scope>
    <source>
        <strain evidence="1 2">DSM 110363</strain>
    </source>
</reference>
<protein>
    <recommendedName>
        <fullName evidence="3">Capsule polysaccharide biosynthesis protein</fullName>
    </recommendedName>
</protein>
<gene>
    <name evidence="1" type="ORF">GQX73_g7128</name>
</gene>
<comment type="caution">
    <text evidence="1">The sequence shown here is derived from an EMBL/GenBank/DDBJ whole genome shotgun (WGS) entry which is preliminary data.</text>
</comment>
<dbReference type="InterPro" id="IPR029044">
    <property type="entry name" value="Nucleotide-diphossugar_trans"/>
</dbReference>
<dbReference type="EMBL" id="WUBL01000089">
    <property type="protein sequence ID" value="KAF2966452.1"/>
    <property type="molecule type" value="Genomic_DNA"/>
</dbReference>
<evidence type="ECO:0000313" key="1">
    <source>
        <dbReference type="EMBL" id="KAF2966452.1"/>
    </source>
</evidence>
<dbReference type="Proteomes" id="UP000481858">
    <property type="component" value="Unassembled WGS sequence"/>
</dbReference>
<evidence type="ECO:0000313" key="2">
    <source>
        <dbReference type="Proteomes" id="UP000481858"/>
    </source>
</evidence>
<dbReference type="AlphaFoldDB" id="A0A7C8MJR7"/>
<dbReference type="SUPFAM" id="SSF53448">
    <property type="entry name" value="Nucleotide-diphospho-sugar transferases"/>
    <property type="match status" value="1"/>
</dbReference>
<dbReference type="OrthoDB" id="409543at2759"/>
<dbReference type="InParanoid" id="A0A7C8MJR7"/>
<sequence>MSIQIPLEYQDKLEPIEYKDRGTDDEILRTLGGFQPVTSEKNIWTFWDSGINGMPAWCRRNVIGWVRICGPDWKIRVLDSDPESPNYAAKYIPKGLPDAFYNNTMDGTHSGPHSADFLRGACLYETMDDICWNQLEDPTSPYGVAVPVIYGNLLNCFLAARKHDPFIKRWHEIFMHVWEGRSNPDGLAQHPLIEPIAPYFLDMVKSRMIDGMGLKASLDKLVEYGLQMVCWLRLCMLEDAGDGFSGADYWVKNVVWIDCPRELIRPFHDESTDTPAFWRNQEIFDQLATKRDEATDSVEYKAAEAMVWKQLTESSMLKIGTIKGMVSWVSLSTLWNMPENLGKDCAPGTFGELLRRVPLHFRQTRKGIVTREVTRAPVTFKKGVLEP</sequence>
<evidence type="ECO:0008006" key="3">
    <source>
        <dbReference type="Google" id="ProtNLM"/>
    </source>
</evidence>
<name>A0A7C8MJR7_9PEZI</name>
<organism evidence="1 2">
    <name type="scientific">Xylaria multiplex</name>
    <dbReference type="NCBI Taxonomy" id="323545"/>
    <lineage>
        <taxon>Eukaryota</taxon>
        <taxon>Fungi</taxon>
        <taxon>Dikarya</taxon>
        <taxon>Ascomycota</taxon>
        <taxon>Pezizomycotina</taxon>
        <taxon>Sordariomycetes</taxon>
        <taxon>Xylariomycetidae</taxon>
        <taxon>Xylariales</taxon>
        <taxon>Xylariaceae</taxon>
        <taxon>Xylaria</taxon>
    </lineage>
</organism>
<proteinExistence type="predicted"/>